<keyword evidence="6" id="KW-1185">Reference proteome</keyword>
<dbReference type="Gene3D" id="3.40.50.150">
    <property type="entry name" value="Vaccinia Virus protein VP39"/>
    <property type="match status" value="1"/>
</dbReference>
<evidence type="ECO:0000256" key="1">
    <source>
        <dbReference type="ARBA" id="ARBA00022603"/>
    </source>
</evidence>
<accession>A0ABT1YGQ9</accession>
<evidence type="ECO:0000313" key="6">
    <source>
        <dbReference type="Proteomes" id="UP001300012"/>
    </source>
</evidence>
<dbReference type="InterPro" id="IPR029063">
    <property type="entry name" value="SAM-dependent_MTases_sf"/>
</dbReference>
<evidence type="ECO:0000256" key="2">
    <source>
        <dbReference type="ARBA" id="ARBA00022679"/>
    </source>
</evidence>
<keyword evidence="2" id="KW-0808">Transferase</keyword>
<evidence type="ECO:0000259" key="4">
    <source>
        <dbReference type="Pfam" id="PF13649"/>
    </source>
</evidence>
<evidence type="ECO:0000313" key="5">
    <source>
        <dbReference type="EMBL" id="MCR8632387.1"/>
    </source>
</evidence>
<name>A0ABT1YGQ9_9BACL</name>
<dbReference type="PANTHER" id="PTHR43464">
    <property type="entry name" value="METHYLTRANSFERASE"/>
    <property type="match status" value="1"/>
</dbReference>
<proteinExistence type="predicted"/>
<dbReference type="SUPFAM" id="SSF53335">
    <property type="entry name" value="S-adenosyl-L-methionine-dependent methyltransferases"/>
    <property type="match status" value="1"/>
</dbReference>
<reference evidence="5 6" key="1">
    <citation type="submission" date="2022-08" db="EMBL/GenBank/DDBJ databases">
        <title>Paenibacillus endoradicis sp. nov., Paenibacillus radicibacter sp. nov and Paenibacillus pararadicis sp. nov., three cold-adapted plant growth-promoting bacteria isolated from root of Larix gmelinii in Great Khingan.</title>
        <authorList>
            <person name="Xue H."/>
        </authorList>
    </citation>
    <scope>NUCLEOTIDE SEQUENCE [LARGE SCALE GENOMIC DNA]</scope>
    <source>
        <strain evidence="5 6">N5-1-1-5</strain>
    </source>
</reference>
<comment type="caution">
    <text evidence="5">The sequence shown here is derived from an EMBL/GenBank/DDBJ whole genome shotgun (WGS) entry which is preliminary data.</text>
</comment>
<feature type="domain" description="Methyltransferase" evidence="4">
    <location>
        <begin position="44"/>
        <end position="138"/>
    </location>
</feature>
<dbReference type="PANTHER" id="PTHR43464:SF19">
    <property type="entry name" value="UBIQUINONE BIOSYNTHESIS O-METHYLTRANSFERASE, MITOCHONDRIAL"/>
    <property type="match status" value="1"/>
</dbReference>
<dbReference type="Proteomes" id="UP001300012">
    <property type="component" value="Unassembled WGS sequence"/>
</dbReference>
<dbReference type="Pfam" id="PF13649">
    <property type="entry name" value="Methyltransf_25"/>
    <property type="match status" value="1"/>
</dbReference>
<dbReference type="GO" id="GO:0032259">
    <property type="term" value="P:methylation"/>
    <property type="evidence" value="ECO:0007669"/>
    <property type="project" value="UniProtKB-KW"/>
</dbReference>
<keyword evidence="3" id="KW-0949">S-adenosyl-L-methionine</keyword>
<dbReference type="GO" id="GO:0008168">
    <property type="term" value="F:methyltransferase activity"/>
    <property type="evidence" value="ECO:0007669"/>
    <property type="project" value="UniProtKB-KW"/>
</dbReference>
<dbReference type="RefSeq" id="WP_258213973.1">
    <property type="nucleotide sequence ID" value="NZ_JANQBD010000009.1"/>
</dbReference>
<organism evidence="5 6">
    <name type="scientific">Paenibacillus radicis</name>
    <name type="common">ex Xue et al. 2023</name>
    <dbReference type="NCBI Taxonomy" id="2972489"/>
    <lineage>
        <taxon>Bacteria</taxon>
        <taxon>Bacillati</taxon>
        <taxon>Bacillota</taxon>
        <taxon>Bacilli</taxon>
        <taxon>Bacillales</taxon>
        <taxon>Paenibacillaceae</taxon>
        <taxon>Paenibacillus</taxon>
    </lineage>
</organism>
<protein>
    <submittedName>
        <fullName evidence="5">Class I SAM-dependent methyltransferase</fullName>
    </submittedName>
</protein>
<dbReference type="EMBL" id="JANQBD010000009">
    <property type="protein sequence ID" value="MCR8632387.1"/>
    <property type="molecule type" value="Genomic_DNA"/>
</dbReference>
<evidence type="ECO:0000256" key="3">
    <source>
        <dbReference type="ARBA" id="ARBA00022691"/>
    </source>
</evidence>
<dbReference type="InterPro" id="IPR041698">
    <property type="entry name" value="Methyltransf_25"/>
</dbReference>
<keyword evidence="1 5" id="KW-0489">Methyltransferase</keyword>
<sequence length="221" mass="25217">MYIDIHQKKWDQLHEKNQFRLKYPNEMVIRFIRGNFPSPAESHVLDLGCGAGRHVICLASEGYRMTGIDFSKPGLDYTQGILHSLNLEAQLVQGSITELPFENGCFDGIISFSVIYYFTTSDIKEIISEMYRVLKKGGKAFLVVRATDDKRYGQGEKVENNTFMLNTNHTNEEGLIMHFFDEEEVRGLFSSFSHVSVGFTKESMSSTNEKYNSDLLITVVK</sequence>
<dbReference type="CDD" id="cd02440">
    <property type="entry name" value="AdoMet_MTases"/>
    <property type="match status" value="1"/>
</dbReference>
<gene>
    <name evidence="5" type="ORF">NV381_14360</name>
</gene>